<proteinExistence type="inferred from homology"/>
<gene>
    <name evidence="2" type="ORF">TRFO_21206</name>
</gene>
<comment type="caution">
    <text evidence="2">The sequence shown here is derived from an EMBL/GenBank/DDBJ whole genome shotgun (WGS) entry which is preliminary data.</text>
</comment>
<dbReference type="OrthoDB" id="3821113at2759"/>
<dbReference type="RefSeq" id="XP_068362912.1">
    <property type="nucleotide sequence ID" value="XM_068501825.1"/>
</dbReference>
<dbReference type="EMBL" id="MLAK01000630">
    <property type="protein sequence ID" value="OHT09776.1"/>
    <property type="molecule type" value="Genomic_DNA"/>
</dbReference>
<sequence>MSFLARLFKNEPNFDLKIIPETLEENEKYRLPYFAPGSFIFMQDDDISGNIEITLKTPGPLNHNGITVSVIGQFRQKVDGTLDQFYIKSSNIATPGSIHNDTRLPFSVERILSPIPSYYGSMYDARYIIEVKINSYTFQEPIYFLIPTSPPEIPEDEEYFKSDVGMQGILHIEIYFKNHFYDVTDTVYGYIYFHLVKLRIVDISFQIQRIEAYKNGIVGSKTKFNVATIQVLDGIPVRGDLIPVRCFMPGIKAWPYPKNANANLTVTYLVRLLLVDENGKHYYKELGDQIFRIPQ</sequence>
<evidence type="ECO:0000256" key="1">
    <source>
        <dbReference type="ARBA" id="ARBA00009100"/>
    </source>
</evidence>
<keyword evidence="3" id="KW-1185">Reference proteome</keyword>
<dbReference type="Pfam" id="PF03643">
    <property type="entry name" value="Vps26"/>
    <property type="match status" value="1"/>
</dbReference>
<dbReference type="Proteomes" id="UP000179807">
    <property type="component" value="Unassembled WGS sequence"/>
</dbReference>
<dbReference type="VEuPathDB" id="TrichDB:TRFO_21206"/>
<organism evidence="2 3">
    <name type="scientific">Tritrichomonas foetus</name>
    <dbReference type="NCBI Taxonomy" id="1144522"/>
    <lineage>
        <taxon>Eukaryota</taxon>
        <taxon>Metamonada</taxon>
        <taxon>Parabasalia</taxon>
        <taxon>Tritrichomonadida</taxon>
        <taxon>Tritrichomonadidae</taxon>
        <taxon>Tritrichomonas</taxon>
    </lineage>
</organism>
<dbReference type="InterPro" id="IPR028934">
    <property type="entry name" value="Vps26-related"/>
</dbReference>
<accession>A0A1J4KFR8</accession>
<dbReference type="GeneID" id="94836529"/>
<dbReference type="GO" id="GO:0006886">
    <property type="term" value="P:intracellular protein transport"/>
    <property type="evidence" value="ECO:0007669"/>
    <property type="project" value="InterPro"/>
</dbReference>
<evidence type="ECO:0000313" key="2">
    <source>
        <dbReference type="EMBL" id="OHT09776.1"/>
    </source>
</evidence>
<dbReference type="Gene3D" id="2.60.40.640">
    <property type="match status" value="2"/>
</dbReference>
<evidence type="ECO:0000313" key="3">
    <source>
        <dbReference type="Proteomes" id="UP000179807"/>
    </source>
</evidence>
<dbReference type="InterPro" id="IPR014752">
    <property type="entry name" value="Arrestin-like_C"/>
</dbReference>
<protein>
    <submittedName>
        <fullName evidence="2">Vacuolar protein sorting-associated protein 26 containing protein</fullName>
    </submittedName>
</protein>
<reference evidence="2" key="1">
    <citation type="submission" date="2016-10" db="EMBL/GenBank/DDBJ databases">
        <authorList>
            <person name="Benchimol M."/>
            <person name="Almeida L.G."/>
            <person name="Vasconcelos A.T."/>
            <person name="Perreira-Neves A."/>
            <person name="Rosa I.A."/>
            <person name="Tasca T."/>
            <person name="Bogo M.R."/>
            <person name="de Souza W."/>
        </authorList>
    </citation>
    <scope>NUCLEOTIDE SEQUENCE [LARGE SCALE GENOMIC DNA]</scope>
    <source>
        <strain evidence="2">K</strain>
    </source>
</reference>
<comment type="similarity">
    <text evidence="1">Belongs to the VPS26 family.</text>
</comment>
<name>A0A1J4KFR8_9EUKA</name>
<dbReference type="AlphaFoldDB" id="A0A1J4KFR8"/>
<dbReference type="PANTHER" id="PTHR12233">
    <property type="entry name" value="VACUOLAR PROTEIN SORTING 26 RELATED"/>
    <property type="match status" value="1"/>
</dbReference>